<dbReference type="EMBL" id="JAJNDB010000007">
    <property type="protein sequence ID" value="MCD2197170.1"/>
    <property type="molecule type" value="Genomic_DNA"/>
</dbReference>
<dbReference type="InterPro" id="IPR011234">
    <property type="entry name" value="Fumarylacetoacetase-like_C"/>
</dbReference>
<feature type="domain" description="Fumarylacetoacetase-like C-terminal" evidence="3">
    <location>
        <begin position="79"/>
        <end position="286"/>
    </location>
</feature>
<dbReference type="GO" id="GO:0016787">
    <property type="term" value="F:hydrolase activity"/>
    <property type="evidence" value="ECO:0007669"/>
    <property type="project" value="UniProtKB-KW"/>
</dbReference>
<keyword evidence="5" id="KW-1185">Reference proteome</keyword>
<dbReference type="PANTHER" id="PTHR11820">
    <property type="entry name" value="ACYLPYRUVASE"/>
    <property type="match status" value="1"/>
</dbReference>
<evidence type="ECO:0000313" key="5">
    <source>
        <dbReference type="Proteomes" id="UP001199469"/>
    </source>
</evidence>
<dbReference type="InterPro" id="IPR036663">
    <property type="entry name" value="Fumarylacetoacetase_C_sf"/>
</dbReference>
<reference evidence="4 5" key="1">
    <citation type="submission" date="2021-11" db="EMBL/GenBank/DDBJ databases">
        <title>Draft genome sequence of Actinomycetospora sp. SF1 isolated from the rhizosphere soil.</title>
        <authorList>
            <person name="Duangmal K."/>
            <person name="Chantavorakit T."/>
        </authorList>
    </citation>
    <scope>NUCLEOTIDE SEQUENCE [LARGE SCALE GENOMIC DNA]</scope>
    <source>
        <strain evidence="4 5">TBRC 5722</strain>
    </source>
</reference>
<feature type="region of interest" description="Disordered" evidence="2">
    <location>
        <begin position="1"/>
        <end position="29"/>
    </location>
</feature>
<name>A0ABS8PFX4_9PSEU</name>
<dbReference type="Gene3D" id="3.90.850.10">
    <property type="entry name" value="Fumarylacetoacetase-like, C-terminal domain"/>
    <property type="match status" value="1"/>
</dbReference>
<dbReference type="SUPFAM" id="SSF56529">
    <property type="entry name" value="FAH"/>
    <property type="match status" value="1"/>
</dbReference>
<gene>
    <name evidence="4" type="ORF">LQ327_27740</name>
</gene>
<accession>A0ABS8PFX4</accession>
<evidence type="ECO:0000256" key="2">
    <source>
        <dbReference type="SAM" id="MobiDB-lite"/>
    </source>
</evidence>
<proteinExistence type="predicted"/>
<dbReference type="Proteomes" id="UP001199469">
    <property type="component" value="Unassembled WGS sequence"/>
</dbReference>
<keyword evidence="1" id="KW-0479">Metal-binding</keyword>
<evidence type="ECO:0000256" key="1">
    <source>
        <dbReference type="ARBA" id="ARBA00022723"/>
    </source>
</evidence>
<sequence length="288" mass="30199">MRITTVSGRLTLLEPGTDPDEPRGIDVADASGGRFDADPQAVYARWDELRAWAAAASFTSAAPLDPTALGPVTPRPTQVFAIGLNYRDHAAESGFELPNEPVVFTKYASSFTGPRGDVRLTGGNVDWEVELVAVIGAGGHRVAEADGWDHVAGLTLGQDLSDRVAQFAAPPPQFGMGKSFPGFSPVGPALVTTDELRADGIDPDDLELGCLVNGESVQKGRTSAMIFSVPALVAKLSAIVTLLPGDVIFTGTPSGIGAGMTPPRFLAEGDELTSWCTGIGHLRQRFVS</sequence>
<dbReference type="RefSeq" id="WP_230739044.1">
    <property type="nucleotide sequence ID" value="NZ_JAJNDB010000007.1"/>
</dbReference>
<evidence type="ECO:0000313" key="4">
    <source>
        <dbReference type="EMBL" id="MCD2197170.1"/>
    </source>
</evidence>
<keyword evidence="4" id="KW-0378">Hydrolase</keyword>
<protein>
    <submittedName>
        <fullName evidence="4">Fumarylacetoacetate hydrolase family protein</fullName>
    </submittedName>
</protein>
<organism evidence="4 5">
    <name type="scientific">Actinomycetospora endophytica</name>
    <dbReference type="NCBI Taxonomy" id="2291215"/>
    <lineage>
        <taxon>Bacteria</taxon>
        <taxon>Bacillati</taxon>
        <taxon>Actinomycetota</taxon>
        <taxon>Actinomycetes</taxon>
        <taxon>Pseudonocardiales</taxon>
        <taxon>Pseudonocardiaceae</taxon>
        <taxon>Actinomycetospora</taxon>
    </lineage>
</organism>
<dbReference type="Pfam" id="PF01557">
    <property type="entry name" value="FAA_hydrolase"/>
    <property type="match status" value="1"/>
</dbReference>
<evidence type="ECO:0000259" key="3">
    <source>
        <dbReference type="Pfam" id="PF01557"/>
    </source>
</evidence>
<comment type="caution">
    <text evidence="4">The sequence shown here is derived from an EMBL/GenBank/DDBJ whole genome shotgun (WGS) entry which is preliminary data.</text>
</comment>